<gene>
    <name evidence="2" type="ORF">S03H2_22943</name>
</gene>
<evidence type="ECO:0000256" key="1">
    <source>
        <dbReference type="SAM" id="MobiDB-lite"/>
    </source>
</evidence>
<comment type="caution">
    <text evidence="2">The sequence shown here is derived from an EMBL/GenBank/DDBJ whole genome shotgun (WGS) entry which is preliminary data.</text>
</comment>
<evidence type="ECO:0000313" key="2">
    <source>
        <dbReference type="EMBL" id="GAH41230.1"/>
    </source>
</evidence>
<sequence length="233" mass="26917">MSEVKIARFVGIEACKSIFSEKSTFVLRSPEYYRRLYETSEGETDKGDRNEGYASTTDGGTAGQTDWVASCWTILDEDEDKPTSDDWDIFKKNDQNIVAIVSTPSRVCEFLDKTFETYKEKTDRKFPFDEMEHREVEYEKLDAIDKSLYGVPFTKELQFVKQKEYRFVLRCKFPNIIDSLIFYGEGFFASTRLRLSSKHSCPDLSGLRVFESKPCNEVTCITNNYHHVIPSAA</sequence>
<feature type="compositionally biased region" description="Basic and acidic residues" evidence="1">
    <location>
        <begin position="39"/>
        <end position="51"/>
    </location>
</feature>
<reference evidence="2" key="1">
    <citation type="journal article" date="2014" name="Front. Microbiol.">
        <title>High frequency of phylogenetically diverse reductive dehalogenase-homologous genes in deep subseafloor sedimentary metagenomes.</title>
        <authorList>
            <person name="Kawai M."/>
            <person name="Futagami T."/>
            <person name="Toyoda A."/>
            <person name="Takaki Y."/>
            <person name="Nishi S."/>
            <person name="Hori S."/>
            <person name="Arai W."/>
            <person name="Tsubouchi T."/>
            <person name="Morono Y."/>
            <person name="Uchiyama I."/>
            <person name="Ito T."/>
            <person name="Fujiyama A."/>
            <person name="Inagaki F."/>
            <person name="Takami H."/>
        </authorList>
    </citation>
    <scope>NUCLEOTIDE SEQUENCE</scope>
    <source>
        <strain evidence="2">Expedition CK06-06</strain>
    </source>
</reference>
<proteinExistence type="predicted"/>
<dbReference type="AlphaFoldDB" id="X1G8S6"/>
<feature type="region of interest" description="Disordered" evidence="1">
    <location>
        <begin position="39"/>
        <end position="61"/>
    </location>
</feature>
<dbReference type="EMBL" id="BARU01012444">
    <property type="protein sequence ID" value="GAH41230.1"/>
    <property type="molecule type" value="Genomic_DNA"/>
</dbReference>
<organism evidence="2">
    <name type="scientific">marine sediment metagenome</name>
    <dbReference type="NCBI Taxonomy" id="412755"/>
    <lineage>
        <taxon>unclassified sequences</taxon>
        <taxon>metagenomes</taxon>
        <taxon>ecological metagenomes</taxon>
    </lineage>
</organism>
<feature type="non-terminal residue" evidence="2">
    <location>
        <position position="233"/>
    </location>
</feature>
<protein>
    <submittedName>
        <fullName evidence="2">Uncharacterized protein</fullName>
    </submittedName>
</protein>
<name>X1G8S6_9ZZZZ</name>
<accession>X1G8S6</accession>